<evidence type="ECO:0000313" key="1">
    <source>
        <dbReference type="EMBL" id="KAJ0113257.1"/>
    </source>
</evidence>
<dbReference type="Proteomes" id="UP001164250">
    <property type="component" value="Chromosome 1"/>
</dbReference>
<evidence type="ECO:0000313" key="2">
    <source>
        <dbReference type="Proteomes" id="UP001164250"/>
    </source>
</evidence>
<organism evidence="1 2">
    <name type="scientific">Pistacia atlantica</name>
    <dbReference type="NCBI Taxonomy" id="434234"/>
    <lineage>
        <taxon>Eukaryota</taxon>
        <taxon>Viridiplantae</taxon>
        <taxon>Streptophyta</taxon>
        <taxon>Embryophyta</taxon>
        <taxon>Tracheophyta</taxon>
        <taxon>Spermatophyta</taxon>
        <taxon>Magnoliopsida</taxon>
        <taxon>eudicotyledons</taxon>
        <taxon>Gunneridae</taxon>
        <taxon>Pentapetalae</taxon>
        <taxon>rosids</taxon>
        <taxon>malvids</taxon>
        <taxon>Sapindales</taxon>
        <taxon>Anacardiaceae</taxon>
        <taxon>Pistacia</taxon>
    </lineage>
</organism>
<sequence>MDGRLFEAARTGNVGLLYQLLLENPLILADSELFSPHENPLHIATKAGQLAFVQQILKQRPDFVRQSNQDGFRPLDIASAIGYVEIVKEITNCHRDVCRLRGREGRTCLDYAAINERVEIIDELLTTCGECVKDVTSLGETALHLALKYYKLEAFTNLVKWLEGLGLEELVNSVDKDGNTILHLASVELLLSSSNISSILELNVRNSRGFTAMDLLDNTPMDNPNDVRLKEILQFGGALGTETPHNTLIKNQNPSTGVSRDWIKYFQFQMERDSPSDTRNALLVVAALIATVTFQAGMNPPSSFTLDAPAANSTSTTSSAPSPVSTTDSRSPVVTSGLAVVFASLGSLVTSNSFVFGNTLSFTASLSIIIYLTSRFPFQRELQIAIFSMMFTFGCAAHQIKPADTSKHMYVRAVFDHIIN</sequence>
<protein>
    <submittedName>
        <fullName evidence="1">Uncharacterized protein</fullName>
    </submittedName>
</protein>
<gene>
    <name evidence="1" type="ORF">Patl1_00085</name>
</gene>
<proteinExistence type="predicted"/>
<name>A0ACC1CC78_9ROSI</name>
<reference evidence="2" key="1">
    <citation type="journal article" date="2023" name="G3 (Bethesda)">
        <title>Genome assembly and association tests identify interacting loci associated with vigor, precocity, and sex in interspecific pistachio rootstocks.</title>
        <authorList>
            <person name="Palmer W."/>
            <person name="Jacygrad E."/>
            <person name="Sagayaradj S."/>
            <person name="Cavanaugh K."/>
            <person name="Han R."/>
            <person name="Bertier L."/>
            <person name="Beede B."/>
            <person name="Kafkas S."/>
            <person name="Golino D."/>
            <person name="Preece J."/>
            <person name="Michelmore R."/>
        </authorList>
    </citation>
    <scope>NUCLEOTIDE SEQUENCE [LARGE SCALE GENOMIC DNA]</scope>
</reference>
<comment type="caution">
    <text evidence="1">The sequence shown here is derived from an EMBL/GenBank/DDBJ whole genome shotgun (WGS) entry which is preliminary data.</text>
</comment>
<accession>A0ACC1CC78</accession>
<keyword evidence="2" id="KW-1185">Reference proteome</keyword>
<dbReference type="EMBL" id="CM047897">
    <property type="protein sequence ID" value="KAJ0113257.1"/>
    <property type="molecule type" value="Genomic_DNA"/>
</dbReference>